<evidence type="ECO:0000256" key="1">
    <source>
        <dbReference type="ARBA" id="ARBA00013201"/>
    </source>
</evidence>
<dbReference type="AlphaFoldDB" id="A0A6A6AAZ8"/>
<reference evidence="5" key="1">
    <citation type="journal article" date="2020" name="Stud. Mycol.">
        <title>101 Dothideomycetes genomes: a test case for predicting lifestyles and emergence of pathogens.</title>
        <authorList>
            <person name="Haridas S."/>
            <person name="Albert R."/>
            <person name="Binder M."/>
            <person name="Bloem J."/>
            <person name="Labutti K."/>
            <person name="Salamov A."/>
            <person name="Andreopoulos B."/>
            <person name="Baker S."/>
            <person name="Barry K."/>
            <person name="Bills G."/>
            <person name="Bluhm B."/>
            <person name="Cannon C."/>
            <person name="Castanera R."/>
            <person name="Culley D."/>
            <person name="Daum C."/>
            <person name="Ezra D."/>
            <person name="Gonzalez J."/>
            <person name="Henrissat B."/>
            <person name="Kuo A."/>
            <person name="Liang C."/>
            <person name="Lipzen A."/>
            <person name="Lutzoni F."/>
            <person name="Magnuson J."/>
            <person name="Mondo S."/>
            <person name="Nolan M."/>
            <person name="Ohm R."/>
            <person name="Pangilinan J."/>
            <person name="Park H.-J."/>
            <person name="Ramirez L."/>
            <person name="Alfaro M."/>
            <person name="Sun H."/>
            <person name="Tritt A."/>
            <person name="Yoshinaga Y."/>
            <person name="Zwiers L.-H."/>
            <person name="Turgeon B."/>
            <person name="Goodwin S."/>
            <person name="Spatafora J."/>
            <person name="Crous P."/>
            <person name="Grigoriev I."/>
        </authorList>
    </citation>
    <scope>NUCLEOTIDE SEQUENCE</scope>
    <source>
        <strain evidence="5">CBS 119687</strain>
    </source>
</reference>
<dbReference type="PANTHER" id="PTHR10272:SF14">
    <property type="entry name" value="PAF ACETYLHYDROLASE FAMILY PROTEIN"/>
    <property type="match status" value="1"/>
</dbReference>
<evidence type="ECO:0000256" key="3">
    <source>
        <dbReference type="ARBA" id="ARBA00022963"/>
    </source>
</evidence>
<dbReference type="EC" id="3.1.1.47" evidence="1"/>
<keyword evidence="6" id="KW-1185">Reference proteome</keyword>
<dbReference type="Pfam" id="PF03403">
    <property type="entry name" value="PAF-AH_p_II"/>
    <property type="match status" value="1"/>
</dbReference>
<dbReference type="Gene3D" id="3.40.50.1820">
    <property type="entry name" value="alpha/beta hydrolase"/>
    <property type="match status" value="1"/>
</dbReference>
<keyword evidence="4" id="KW-0443">Lipid metabolism</keyword>
<dbReference type="InterPro" id="IPR029058">
    <property type="entry name" value="AB_hydrolase_fold"/>
</dbReference>
<evidence type="ECO:0000313" key="5">
    <source>
        <dbReference type="EMBL" id="KAF2128048.1"/>
    </source>
</evidence>
<gene>
    <name evidence="5" type="ORF">P153DRAFT_367947</name>
</gene>
<accession>A0A6A6AAZ8</accession>
<evidence type="ECO:0000313" key="6">
    <source>
        <dbReference type="Proteomes" id="UP000799771"/>
    </source>
</evidence>
<dbReference type="GeneID" id="54408825"/>
<dbReference type="GO" id="GO:0016042">
    <property type="term" value="P:lipid catabolic process"/>
    <property type="evidence" value="ECO:0007669"/>
    <property type="project" value="UniProtKB-KW"/>
</dbReference>
<evidence type="ECO:0000256" key="2">
    <source>
        <dbReference type="ARBA" id="ARBA00022801"/>
    </source>
</evidence>
<dbReference type="Proteomes" id="UP000799771">
    <property type="component" value="Unassembled WGS sequence"/>
</dbReference>
<proteinExistence type="predicted"/>
<dbReference type="SUPFAM" id="SSF53474">
    <property type="entry name" value="alpha/beta-Hydrolases"/>
    <property type="match status" value="1"/>
</dbReference>
<dbReference type="GO" id="GO:0003847">
    <property type="term" value="F:1-alkyl-2-acetylglycerophosphocholine esterase activity"/>
    <property type="evidence" value="ECO:0007669"/>
    <property type="project" value="UniProtKB-EC"/>
</dbReference>
<dbReference type="EMBL" id="ML977509">
    <property type="protein sequence ID" value="KAF2128048.1"/>
    <property type="molecule type" value="Genomic_DNA"/>
</dbReference>
<keyword evidence="2" id="KW-0378">Hydrolase</keyword>
<dbReference type="PANTHER" id="PTHR10272">
    <property type="entry name" value="PLATELET-ACTIVATING FACTOR ACETYLHYDROLASE"/>
    <property type="match status" value="1"/>
</dbReference>
<name>A0A6A6AAZ8_9PLEO</name>
<dbReference type="OrthoDB" id="2363873at2759"/>
<evidence type="ECO:0000256" key="4">
    <source>
        <dbReference type="ARBA" id="ARBA00023098"/>
    </source>
</evidence>
<keyword evidence="3" id="KW-0442">Lipid degradation</keyword>
<protein>
    <recommendedName>
        <fullName evidence="1">1-alkyl-2-acetylglycerophosphocholine esterase</fullName>
        <ecNumber evidence="1">3.1.1.47</ecNumber>
    </recommendedName>
</protein>
<sequence length="187" mass="20462">MTSPFYTASFKNISFADRLFPSYPHISHISNTAIFGHSLGGAAAAAAMSQVPSFRGGMNIDGTMFERVLTAGLDRPFVLLGHENKTQETDPSWKSVWPMLTGWKKEFEVKGAAHYSFSDLPLIALGLDLQKQLQPEIGLVLGTLEGHRMMNLTVTYVTAFRDFALKSGSEAFLDVASGNFLEVIEVA</sequence>
<organism evidence="5 6">
    <name type="scientific">Dothidotthia symphoricarpi CBS 119687</name>
    <dbReference type="NCBI Taxonomy" id="1392245"/>
    <lineage>
        <taxon>Eukaryota</taxon>
        <taxon>Fungi</taxon>
        <taxon>Dikarya</taxon>
        <taxon>Ascomycota</taxon>
        <taxon>Pezizomycotina</taxon>
        <taxon>Dothideomycetes</taxon>
        <taxon>Pleosporomycetidae</taxon>
        <taxon>Pleosporales</taxon>
        <taxon>Dothidotthiaceae</taxon>
        <taxon>Dothidotthia</taxon>
    </lineage>
</organism>
<dbReference type="RefSeq" id="XP_033522437.1">
    <property type="nucleotide sequence ID" value="XM_033668393.1"/>
</dbReference>